<evidence type="ECO:0000313" key="1">
    <source>
        <dbReference type="EMBL" id="CAG8802517.1"/>
    </source>
</evidence>
<evidence type="ECO:0000313" key="2">
    <source>
        <dbReference type="Proteomes" id="UP000789901"/>
    </source>
</evidence>
<reference evidence="1 2" key="1">
    <citation type="submission" date="2021-06" db="EMBL/GenBank/DDBJ databases">
        <authorList>
            <person name="Kallberg Y."/>
            <person name="Tangrot J."/>
            <person name="Rosling A."/>
        </authorList>
    </citation>
    <scope>NUCLEOTIDE SEQUENCE [LARGE SCALE GENOMIC DNA]</scope>
    <source>
        <strain evidence="1 2">120-4 pot B 10/14</strain>
    </source>
</reference>
<protein>
    <submittedName>
        <fullName evidence="1">19062_t:CDS:1</fullName>
    </submittedName>
</protein>
<comment type="caution">
    <text evidence="1">The sequence shown here is derived from an EMBL/GenBank/DDBJ whole genome shotgun (WGS) entry which is preliminary data.</text>
</comment>
<name>A0ABN7VW67_GIGMA</name>
<organism evidence="1 2">
    <name type="scientific">Gigaspora margarita</name>
    <dbReference type="NCBI Taxonomy" id="4874"/>
    <lineage>
        <taxon>Eukaryota</taxon>
        <taxon>Fungi</taxon>
        <taxon>Fungi incertae sedis</taxon>
        <taxon>Mucoromycota</taxon>
        <taxon>Glomeromycotina</taxon>
        <taxon>Glomeromycetes</taxon>
        <taxon>Diversisporales</taxon>
        <taxon>Gigasporaceae</taxon>
        <taxon>Gigaspora</taxon>
    </lineage>
</organism>
<accession>A0ABN7VW67</accession>
<dbReference type="Proteomes" id="UP000789901">
    <property type="component" value="Unassembled WGS sequence"/>
</dbReference>
<gene>
    <name evidence="1" type="ORF">GMARGA_LOCUS23426</name>
</gene>
<dbReference type="EMBL" id="CAJVQB010023713">
    <property type="protein sequence ID" value="CAG8802517.1"/>
    <property type="molecule type" value="Genomic_DNA"/>
</dbReference>
<proteinExistence type="predicted"/>
<sequence length="74" mass="8734">MGEVDDDHIVIADPDNTPVLPLHDVITDDWYRNIDRQDEYEERYLHQRADRMYAHGYRRPQINDPIVASLEPGT</sequence>
<keyword evidence="2" id="KW-1185">Reference proteome</keyword>